<protein>
    <submittedName>
        <fullName evidence="1">Uncharacterized protein</fullName>
    </submittedName>
</protein>
<evidence type="ECO:0000313" key="2">
    <source>
        <dbReference type="EMBL" id="VDD08274.1"/>
    </source>
</evidence>
<dbReference type="EMBL" id="LS974624">
    <property type="protein sequence ID" value="CAG7900148.1"/>
    <property type="molecule type" value="Genomic_DNA"/>
</dbReference>
<gene>
    <name evidence="2" type="ORF">BRAA08T35470Z</name>
    <name evidence="1" type="ORF">BRAPAZ1V2_A08P38140.2</name>
</gene>
<dbReference type="EMBL" id="LR031575">
    <property type="protein sequence ID" value="VDD08274.1"/>
    <property type="molecule type" value="Genomic_DNA"/>
</dbReference>
<dbReference type="Gramene" id="A08p38140.2_BraZ1">
    <property type="protein sequence ID" value="A08p38140.2_BraZ1.CDS.1"/>
    <property type="gene ID" value="A08g38140.2_BraZ1"/>
</dbReference>
<name>A0A3P6C4X8_BRACM</name>
<accession>A0A3P6C4X8</accession>
<dbReference type="AlphaFoldDB" id="A0A3P6C4X8"/>
<proteinExistence type="predicted"/>
<sequence>MENCVNMFGKSESSRSALTRLQRQAPTSLNLVCVPQNHFLQQSCDAVETTAIPLLPSLFVSPNLHTSSPPRQEDNIRFHVGFTEKNGSQRTTRKAGNILPRPNIATKLLS</sequence>
<dbReference type="Proteomes" id="UP000694005">
    <property type="component" value="Chromosome A08"/>
</dbReference>
<evidence type="ECO:0000313" key="1">
    <source>
        <dbReference type="EMBL" id="CAG7900148.1"/>
    </source>
</evidence>
<reference evidence="2" key="1">
    <citation type="submission" date="2018-11" db="EMBL/GenBank/DDBJ databases">
        <authorList>
            <consortium name="Genoscope - CEA"/>
            <person name="William W."/>
        </authorList>
    </citation>
    <scope>NUCLEOTIDE SEQUENCE</scope>
</reference>
<organism evidence="2">
    <name type="scientific">Brassica campestris</name>
    <name type="common">Field mustard</name>
    <dbReference type="NCBI Taxonomy" id="3711"/>
    <lineage>
        <taxon>Eukaryota</taxon>
        <taxon>Viridiplantae</taxon>
        <taxon>Streptophyta</taxon>
        <taxon>Embryophyta</taxon>
        <taxon>Tracheophyta</taxon>
        <taxon>Spermatophyta</taxon>
        <taxon>Magnoliopsida</taxon>
        <taxon>eudicotyledons</taxon>
        <taxon>Gunneridae</taxon>
        <taxon>Pentapetalae</taxon>
        <taxon>rosids</taxon>
        <taxon>malvids</taxon>
        <taxon>Brassicales</taxon>
        <taxon>Brassicaceae</taxon>
        <taxon>Brassiceae</taxon>
        <taxon>Brassica</taxon>
    </lineage>
</organism>